<feature type="chain" id="PRO_5040338185" evidence="2">
    <location>
        <begin position="29"/>
        <end position="820"/>
    </location>
</feature>
<dbReference type="Proteomes" id="UP000700596">
    <property type="component" value="Unassembled WGS sequence"/>
</dbReference>
<dbReference type="OrthoDB" id="3944128at2759"/>
<evidence type="ECO:0000256" key="2">
    <source>
        <dbReference type="SAM" id="SignalP"/>
    </source>
</evidence>
<keyword evidence="2" id="KW-0732">Signal</keyword>
<accession>A0A9P9DI44</accession>
<name>A0A9P9DI44_9PLEO</name>
<evidence type="ECO:0000313" key="4">
    <source>
        <dbReference type="Proteomes" id="UP000700596"/>
    </source>
</evidence>
<reference evidence="3" key="1">
    <citation type="journal article" date="2021" name="Nat. Commun.">
        <title>Genetic determinants of endophytism in the Arabidopsis root mycobiome.</title>
        <authorList>
            <person name="Mesny F."/>
            <person name="Miyauchi S."/>
            <person name="Thiergart T."/>
            <person name="Pickel B."/>
            <person name="Atanasova L."/>
            <person name="Karlsson M."/>
            <person name="Huettel B."/>
            <person name="Barry K.W."/>
            <person name="Haridas S."/>
            <person name="Chen C."/>
            <person name="Bauer D."/>
            <person name="Andreopoulos W."/>
            <person name="Pangilinan J."/>
            <person name="LaButti K."/>
            <person name="Riley R."/>
            <person name="Lipzen A."/>
            <person name="Clum A."/>
            <person name="Drula E."/>
            <person name="Henrissat B."/>
            <person name="Kohler A."/>
            <person name="Grigoriev I.V."/>
            <person name="Martin F.M."/>
            <person name="Hacquard S."/>
        </authorList>
    </citation>
    <scope>NUCLEOTIDE SEQUENCE</scope>
    <source>
        <strain evidence="3">MPI-CAGE-CH-0243</strain>
    </source>
</reference>
<feature type="region of interest" description="Disordered" evidence="1">
    <location>
        <begin position="466"/>
        <end position="511"/>
    </location>
</feature>
<proteinExistence type="predicted"/>
<sequence>MHSKKLLRIFFVTSRVVTALLPPKHVLGEVIYPNTSSNWNATTFLLPTINSSSTSWASISNPITVTILKTISVTENRTITASDRTSASLAHVLPKIANITHLSVTFSGRYTNSTTNSTRRAATTSFTSNTCSRTAYDVDFPVTWRTFSGFCEYYDAKGNYGDFLSYGDSCFLNFCTSSHTSKWISYTGPPLTELGTDYFPALEVYWTTFSDGKSKLVPDSTIATFSSTYIKDAEWQVEFGQYDPPCCGQCYLDVKNVDLFFWPDQAGIFASSSSLSPAHSTTIVDDRGFTFVSPSVYLGITSISGRDRCGNIGSPITTTTIPLDLHELSTIANGFFASYFGGATLPFPLYSTFNCTTISGSSTKYQTIVSHITRLLTLADVVQNCTTLPGYYPTPVPGFDSSNDDDPCHPFLALPAKILNIQPQWKSCTVSGPNPGLYDPPKTLIHGNTLVPSTTLTGFAHTVAPTPGQTIPSAPPNTGGIEGSTNRPVAPLPMQSPQSLDPGTRPVESGRFEVQSSGPEEAVPLSKFPLPTASTYTNRIVPGIVPGFVISTSVPSPIPFDPIEPAWIPLDQTQVSNYPGTYAQSIISNENTPSLRLPSPQFLPTTKPPSITIIIDGTTFTVSATSGQRLTLVVDGTTFTVPVEMKATISVSDNLRPLTATDSSLSDIKNLRQIIVTIEGKTFTLTATATSTITDSPRNRFFSTVVKDGRTFLVGPQITVPSVYSGRDTLMIIDGITFALFSGIQRVSQQGTATKTAKDAFSTQFEIQAEKDTSSLARSNTFQPTRTSAIPDRTNNAARASSHWLVGVGSWMGLFIYYLV</sequence>
<gene>
    <name evidence="3" type="ORF">B0J11DRAFT_64980</name>
</gene>
<dbReference type="EMBL" id="JAGMWT010000011">
    <property type="protein sequence ID" value="KAH7119631.1"/>
    <property type="molecule type" value="Genomic_DNA"/>
</dbReference>
<protein>
    <submittedName>
        <fullName evidence="3">Uncharacterized protein</fullName>
    </submittedName>
</protein>
<evidence type="ECO:0000256" key="1">
    <source>
        <dbReference type="SAM" id="MobiDB-lite"/>
    </source>
</evidence>
<comment type="caution">
    <text evidence="3">The sequence shown here is derived from an EMBL/GenBank/DDBJ whole genome shotgun (WGS) entry which is preliminary data.</text>
</comment>
<organism evidence="3 4">
    <name type="scientific">Dendryphion nanum</name>
    <dbReference type="NCBI Taxonomy" id="256645"/>
    <lineage>
        <taxon>Eukaryota</taxon>
        <taxon>Fungi</taxon>
        <taxon>Dikarya</taxon>
        <taxon>Ascomycota</taxon>
        <taxon>Pezizomycotina</taxon>
        <taxon>Dothideomycetes</taxon>
        <taxon>Pleosporomycetidae</taxon>
        <taxon>Pleosporales</taxon>
        <taxon>Torulaceae</taxon>
        <taxon>Dendryphion</taxon>
    </lineage>
</organism>
<dbReference type="AlphaFoldDB" id="A0A9P9DI44"/>
<keyword evidence="4" id="KW-1185">Reference proteome</keyword>
<evidence type="ECO:0000313" key="3">
    <source>
        <dbReference type="EMBL" id="KAH7119631.1"/>
    </source>
</evidence>
<feature type="signal peptide" evidence="2">
    <location>
        <begin position="1"/>
        <end position="28"/>
    </location>
</feature>